<feature type="transmembrane region" description="Helical" evidence="8">
    <location>
        <begin position="188"/>
        <end position="204"/>
    </location>
</feature>
<feature type="transmembrane region" description="Helical" evidence="8">
    <location>
        <begin position="132"/>
        <end position="156"/>
    </location>
</feature>
<dbReference type="PANTHER" id="PTHR34979:SF1">
    <property type="entry name" value="INNER MEMBRANE PROTEIN YGAZ"/>
    <property type="match status" value="1"/>
</dbReference>
<comment type="similarity">
    <text evidence="2">Belongs to the AzlC family.</text>
</comment>
<proteinExistence type="inferred from homology"/>
<name>A0A2R8ANY1_9RHOB</name>
<evidence type="ECO:0000256" key="6">
    <source>
        <dbReference type="ARBA" id="ARBA00022989"/>
    </source>
</evidence>
<dbReference type="Pfam" id="PF03591">
    <property type="entry name" value="AzlC"/>
    <property type="match status" value="1"/>
</dbReference>
<feature type="transmembrane region" description="Helical" evidence="8">
    <location>
        <begin position="37"/>
        <end position="56"/>
    </location>
</feature>
<evidence type="ECO:0000256" key="2">
    <source>
        <dbReference type="ARBA" id="ARBA00010735"/>
    </source>
</evidence>
<dbReference type="GO" id="GO:1903785">
    <property type="term" value="P:L-valine transmembrane transport"/>
    <property type="evidence" value="ECO:0007669"/>
    <property type="project" value="TreeGrafter"/>
</dbReference>
<dbReference type="PANTHER" id="PTHR34979">
    <property type="entry name" value="INNER MEMBRANE PROTEIN YGAZ"/>
    <property type="match status" value="1"/>
</dbReference>
<evidence type="ECO:0000256" key="8">
    <source>
        <dbReference type="SAM" id="Phobius"/>
    </source>
</evidence>
<reference evidence="10" key="1">
    <citation type="submission" date="2018-03" db="EMBL/GenBank/DDBJ databases">
        <authorList>
            <person name="Rodrigo-Torres L."/>
            <person name="Arahal R. D."/>
            <person name="Lucena T."/>
        </authorList>
    </citation>
    <scope>NUCLEOTIDE SEQUENCE [LARGE SCALE GENOMIC DNA]</scope>
    <source>
        <strain evidence="10">CECT 8871</strain>
    </source>
</reference>
<dbReference type="GO" id="GO:0005886">
    <property type="term" value="C:plasma membrane"/>
    <property type="evidence" value="ECO:0007669"/>
    <property type="project" value="UniProtKB-SubCell"/>
</dbReference>
<keyword evidence="4" id="KW-1003">Cell membrane</keyword>
<dbReference type="Proteomes" id="UP000244904">
    <property type="component" value="Unassembled WGS sequence"/>
</dbReference>
<gene>
    <name evidence="9" type="primary">ygaZ_1</name>
    <name evidence="9" type="ORF">PRI8871_00157</name>
</gene>
<evidence type="ECO:0000256" key="5">
    <source>
        <dbReference type="ARBA" id="ARBA00022692"/>
    </source>
</evidence>
<organism evidence="9 10">
    <name type="scientific">Pseudoprimorskyibacter insulae</name>
    <dbReference type="NCBI Taxonomy" id="1695997"/>
    <lineage>
        <taxon>Bacteria</taxon>
        <taxon>Pseudomonadati</taxon>
        <taxon>Pseudomonadota</taxon>
        <taxon>Alphaproteobacteria</taxon>
        <taxon>Rhodobacterales</taxon>
        <taxon>Paracoccaceae</taxon>
        <taxon>Pseudoprimorskyibacter</taxon>
    </lineage>
</organism>
<evidence type="ECO:0000313" key="10">
    <source>
        <dbReference type="Proteomes" id="UP000244904"/>
    </source>
</evidence>
<keyword evidence="6 8" id="KW-1133">Transmembrane helix</keyword>
<keyword evidence="10" id="KW-1185">Reference proteome</keyword>
<evidence type="ECO:0000256" key="1">
    <source>
        <dbReference type="ARBA" id="ARBA00004651"/>
    </source>
</evidence>
<protein>
    <submittedName>
        <fullName evidence="9">Inner membrane protein YgaZ</fullName>
    </submittedName>
</protein>
<evidence type="ECO:0000313" key="9">
    <source>
        <dbReference type="EMBL" id="SPF77574.1"/>
    </source>
</evidence>
<feature type="transmembrane region" description="Helical" evidence="8">
    <location>
        <begin position="162"/>
        <end position="181"/>
    </location>
</feature>
<keyword evidence="7 8" id="KW-0472">Membrane</keyword>
<evidence type="ECO:0000256" key="3">
    <source>
        <dbReference type="ARBA" id="ARBA00022448"/>
    </source>
</evidence>
<feature type="transmembrane region" description="Helical" evidence="8">
    <location>
        <begin position="12"/>
        <end position="31"/>
    </location>
</feature>
<dbReference type="EMBL" id="OMOJ01000001">
    <property type="protein sequence ID" value="SPF77574.1"/>
    <property type="molecule type" value="Genomic_DNA"/>
</dbReference>
<feature type="transmembrane region" description="Helical" evidence="8">
    <location>
        <begin position="68"/>
        <end position="90"/>
    </location>
</feature>
<accession>A0A2R8ANY1</accession>
<evidence type="ECO:0000256" key="7">
    <source>
        <dbReference type="ARBA" id="ARBA00023136"/>
    </source>
</evidence>
<evidence type="ECO:0000256" key="4">
    <source>
        <dbReference type="ARBA" id="ARBA00022475"/>
    </source>
</evidence>
<comment type="subcellular location">
    <subcellularLocation>
        <location evidence="1">Cell membrane</location>
        <topology evidence="1">Multi-pass membrane protein</topology>
    </subcellularLocation>
</comment>
<keyword evidence="3" id="KW-0813">Transport</keyword>
<dbReference type="InterPro" id="IPR011606">
    <property type="entry name" value="Brnchd-chn_aa_trnsp_permease"/>
</dbReference>
<sequence>MTPMSSYWRGIALSLPFALIVIPFGLLFGVLATEAGLTVGAALGFSAAVIAGAAQLTALQLLMHDAPAFVAVMSALAINLRMAMYSLSIAPHLKGTNVWQRAIAAYFLVDATYAVAHSEYEKSPDMPRRNKLAFYAGSVTIVCLPWYPATVVGALIGDALPVSLDLGFAMPLAFISMFAPLLRSLPHISAAFVAVVLALGFAWLPLNLGLMVAGLGGMITGAVVETKLERARA</sequence>
<dbReference type="AlphaFoldDB" id="A0A2R8ANY1"/>
<keyword evidence="5 8" id="KW-0812">Transmembrane</keyword>